<dbReference type="PROSITE" id="PS51462">
    <property type="entry name" value="NUDIX"/>
    <property type="match status" value="1"/>
</dbReference>
<organism evidence="2 3">
    <name type="scientific">Strongyloides papillosus</name>
    <name type="common">Intestinal threadworm</name>
    <dbReference type="NCBI Taxonomy" id="174720"/>
    <lineage>
        <taxon>Eukaryota</taxon>
        <taxon>Metazoa</taxon>
        <taxon>Ecdysozoa</taxon>
        <taxon>Nematoda</taxon>
        <taxon>Chromadorea</taxon>
        <taxon>Rhabditida</taxon>
        <taxon>Tylenchina</taxon>
        <taxon>Panagrolaimomorpha</taxon>
        <taxon>Strongyloidoidea</taxon>
        <taxon>Strongyloididae</taxon>
        <taxon>Strongyloides</taxon>
    </lineage>
</organism>
<accession>A0A0N5BZ72</accession>
<keyword evidence="2" id="KW-1185">Reference proteome</keyword>
<dbReference type="STRING" id="174720.A0A0N5BZ72"/>
<dbReference type="PANTHER" id="PTHR11383">
    <property type="entry name" value="NUCLEOSIDE DIPHOSPHATE-LINKED MOIETY X MOTIF 13"/>
    <property type="match status" value="1"/>
</dbReference>
<evidence type="ECO:0000259" key="1">
    <source>
        <dbReference type="PROSITE" id="PS51462"/>
    </source>
</evidence>
<dbReference type="Proteomes" id="UP000046392">
    <property type="component" value="Unplaced"/>
</dbReference>
<name>A0A0N5BZ72_STREA</name>
<dbReference type="InterPro" id="IPR015797">
    <property type="entry name" value="NUDIX_hydrolase-like_dom_sf"/>
</dbReference>
<dbReference type="Gene3D" id="3.90.79.20">
    <property type="match status" value="1"/>
</dbReference>
<dbReference type="InterPro" id="IPR000086">
    <property type="entry name" value="NUDIX_hydrolase_dom"/>
</dbReference>
<proteinExistence type="predicted"/>
<dbReference type="SUPFAM" id="SSF55811">
    <property type="entry name" value="Nudix"/>
    <property type="match status" value="1"/>
</dbReference>
<dbReference type="PANTHER" id="PTHR11383:SF3">
    <property type="entry name" value="NAD(P)H PYROPHOSPHATASE NUDT13, MITOCHONDRIAL"/>
    <property type="match status" value="1"/>
</dbReference>
<dbReference type="WBParaSite" id="SPAL_0001106600.1">
    <property type="protein sequence ID" value="SPAL_0001106600.1"/>
    <property type="gene ID" value="SPAL_0001106600"/>
</dbReference>
<reference evidence="3" key="1">
    <citation type="submission" date="2017-02" db="UniProtKB">
        <authorList>
            <consortium name="WormBaseParasite"/>
        </authorList>
    </citation>
    <scope>IDENTIFICATION</scope>
</reference>
<sequence length="389" mass="43828">MIELLKSKLLLLTYNIKKYSTSTTSNYVGKINVFNYWSENCGELKKMYSKGKVIVLLDEAPLVKIIKVNGAITPRLVRFDYNDIEKKLKEYGLRIENGNTVLLDVLPPTKMGYDYKPLIGVSIPLNQPEPMSGINFIELKKALAKDLGGQCISLIGCILTMTSQIERNYLAKFQSTIEWHKTYKLCPRCGGQLIKKLAKTSATCDNCLKTFYPTIHPVSMTIITDETNEYCLLVNHLDSVKGMFTVVSGYAIPGESLIDCARRGIAEEIGLECTNLLIINASQPWPIEESSLIIPFCGVVKMTSKMDIAFHKIECARWFSRKEILEAIKRTDNDPFLKNLPSLIAKDLEEDKNFDVESKLYYVPPPGTLASMLIRAWAEKPNGFLDKAN</sequence>
<dbReference type="Gene3D" id="3.90.79.10">
    <property type="entry name" value="Nucleoside Triphosphate Pyrophosphohydrolase"/>
    <property type="match status" value="1"/>
</dbReference>
<evidence type="ECO:0000313" key="2">
    <source>
        <dbReference type="Proteomes" id="UP000046392"/>
    </source>
</evidence>
<protein>
    <submittedName>
        <fullName evidence="3">Nudix hydrolase domain-containing protein</fullName>
    </submittedName>
</protein>
<dbReference type="AlphaFoldDB" id="A0A0N5BZ72"/>
<feature type="domain" description="Nudix hydrolase" evidence="1">
    <location>
        <begin position="214"/>
        <end position="341"/>
    </location>
</feature>
<dbReference type="Pfam" id="PF00293">
    <property type="entry name" value="NUDIX"/>
    <property type="match status" value="1"/>
</dbReference>
<evidence type="ECO:0000313" key="3">
    <source>
        <dbReference type="WBParaSite" id="SPAL_0001106600.1"/>
    </source>
</evidence>